<keyword evidence="3" id="KW-1185">Reference proteome</keyword>
<protein>
    <recommendedName>
        <fullName evidence="4">Lipoprotein</fullName>
    </recommendedName>
</protein>
<proteinExistence type="predicted"/>
<evidence type="ECO:0000256" key="1">
    <source>
        <dbReference type="SAM" id="MobiDB-lite"/>
    </source>
</evidence>
<accession>A0A849A4L2</accession>
<reference evidence="2 3" key="1">
    <citation type="submission" date="2020-05" db="EMBL/GenBank/DDBJ databases">
        <title>Nakamurella sp. DB0629 isolated from air conditioner.</title>
        <authorList>
            <person name="Kim D.H."/>
            <person name="Kim D.-U."/>
        </authorList>
    </citation>
    <scope>NUCLEOTIDE SEQUENCE [LARGE SCALE GENOMIC DNA]</scope>
    <source>
        <strain evidence="2 3">DB0629</strain>
    </source>
</reference>
<comment type="caution">
    <text evidence="2">The sequence shown here is derived from an EMBL/GenBank/DDBJ whole genome shotgun (WGS) entry which is preliminary data.</text>
</comment>
<sequence>MPYPRRTTRMVAPAAARGLGAGLAGAVLLIGLTACTTGAAPQESRSAVVSGSSAAGSGSPAAGSGSPAAGSAPGSAPGSRGAIHVSGAAAAVPPTVTQAITASVEQVNATAGGDPAEQRKVLLQTVDPAQRDTQQSCAQASTTVEFQPAWEGLRADPTGAEGAFLLPTLVRVHRGGRITSNDLTTLRVLVTAEASASGMTAWLPALCVR</sequence>
<dbReference type="RefSeq" id="WP_171199193.1">
    <property type="nucleotide sequence ID" value="NZ_JABEND010000003.1"/>
</dbReference>
<gene>
    <name evidence="2" type="ORF">HKD39_07295</name>
</gene>
<dbReference type="Proteomes" id="UP000562984">
    <property type="component" value="Unassembled WGS sequence"/>
</dbReference>
<organism evidence="2 3">
    <name type="scientific">Nakamurella aerolata</name>
    <dbReference type="NCBI Taxonomy" id="1656892"/>
    <lineage>
        <taxon>Bacteria</taxon>
        <taxon>Bacillati</taxon>
        <taxon>Actinomycetota</taxon>
        <taxon>Actinomycetes</taxon>
        <taxon>Nakamurellales</taxon>
        <taxon>Nakamurellaceae</taxon>
        <taxon>Nakamurella</taxon>
    </lineage>
</organism>
<evidence type="ECO:0000313" key="2">
    <source>
        <dbReference type="EMBL" id="NNG35519.1"/>
    </source>
</evidence>
<evidence type="ECO:0000313" key="3">
    <source>
        <dbReference type="Proteomes" id="UP000562984"/>
    </source>
</evidence>
<feature type="region of interest" description="Disordered" evidence="1">
    <location>
        <begin position="50"/>
        <end position="81"/>
    </location>
</feature>
<dbReference type="EMBL" id="JABEND010000003">
    <property type="protein sequence ID" value="NNG35519.1"/>
    <property type="molecule type" value="Genomic_DNA"/>
</dbReference>
<evidence type="ECO:0008006" key="4">
    <source>
        <dbReference type="Google" id="ProtNLM"/>
    </source>
</evidence>
<dbReference type="AlphaFoldDB" id="A0A849A4L2"/>
<name>A0A849A4L2_9ACTN</name>
<dbReference type="PROSITE" id="PS51257">
    <property type="entry name" value="PROKAR_LIPOPROTEIN"/>
    <property type="match status" value="1"/>
</dbReference>